<keyword evidence="2" id="KW-0812">Transmembrane</keyword>
<dbReference type="Proteomes" id="UP001552299">
    <property type="component" value="Unassembled WGS sequence"/>
</dbReference>
<evidence type="ECO:0000256" key="2">
    <source>
        <dbReference type="SAM" id="Phobius"/>
    </source>
</evidence>
<name>A0ABD0VI58_DENTH</name>
<dbReference type="AlphaFoldDB" id="A0ABD0VI58"/>
<reference evidence="3 4" key="1">
    <citation type="journal article" date="2024" name="Plant Biotechnol. J.">
        <title>Dendrobium thyrsiflorum genome and its molecular insights into genes involved in important horticultural traits.</title>
        <authorList>
            <person name="Chen B."/>
            <person name="Wang J.Y."/>
            <person name="Zheng P.J."/>
            <person name="Li K.L."/>
            <person name="Liang Y.M."/>
            <person name="Chen X.F."/>
            <person name="Zhang C."/>
            <person name="Zhao X."/>
            <person name="He X."/>
            <person name="Zhang G.Q."/>
            <person name="Liu Z.J."/>
            <person name="Xu Q."/>
        </authorList>
    </citation>
    <scope>NUCLEOTIDE SEQUENCE [LARGE SCALE GENOMIC DNA]</scope>
    <source>
        <strain evidence="3">GZMU011</strain>
    </source>
</reference>
<accession>A0ABD0VI58</accession>
<protein>
    <recommendedName>
        <fullName evidence="5">Protein APEM9</fullName>
    </recommendedName>
</protein>
<keyword evidence="4" id="KW-1185">Reference proteome</keyword>
<evidence type="ECO:0008006" key="5">
    <source>
        <dbReference type="Google" id="ProtNLM"/>
    </source>
</evidence>
<dbReference type="PANTHER" id="PTHR36361:SF1">
    <property type="entry name" value="PROTEIN APEM9"/>
    <property type="match status" value="1"/>
</dbReference>
<feature type="region of interest" description="Disordered" evidence="1">
    <location>
        <begin position="209"/>
        <end position="246"/>
    </location>
</feature>
<organism evidence="3 4">
    <name type="scientific">Dendrobium thyrsiflorum</name>
    <name type="common">Pinecone-like raceme dendrobium</name>
    <name type="synonym">Orchid</name>
    <dbReference type="NCBI Taxonomy" id="117978"/>
    <lineage>
        <taxon>Eukaryota</taxon>
        <taxon>Viridiplantae</taxon>
        <taxon>Streptophyta</taxon>
        <taxon>Embryophyta</taxon>
        <taxon>Tracheophyta</taxon>
        <taxon>Spermatophyta</taxon>
        <taxon>Magnoliopsida</taxon>
        <taxon>Liliopsida</taxon>
        <taxon>Asparagales</taxon>
        <taxon>Orchidaceae</taxon>
        <taxon>Epidendroideae</taxon>
        <taxon>Malaxideae</taxon>
        <taxon>Dendrobiinae</taxon>
        <taxon>Dendrobium</taxon>
    </lineage>
</organism>
<dbReference type="InterPro" id="IPR034571">
    <property type="entry name" value="APEM9"/>
</dbReference>
<sequence>MAQVIKSSIWDEIDLSERYMVCGLFNEACSLASSQIQNLRTSFEPISEIELSEMMESAGMVFVQSLRELGRTAELFAELKVLFGSVEAIPIEVFLTGTCMQISEGITTNLTIIFEEFFKKWRYVDNDHYVFPKEDQSFSKCPWQSALDSEKYLEVAELFAMILLGRVLGQPELAISWIEKSDLPEDKRQDMLRRLHSMYLAANSSSSISPATVQKAEEVGETSSQAEVHGKSTNSSNHMNGHGSKLASSKVLNPSIKFLTHRSSPFWWFCTVRVKFGGIHLVLPRGRIILVGLVMAFASYFFQRKASELRKFAWRQILFIQRALIDAWQLAFSVQVNPLAAVQQISAAPPRSNG</sequence>
<dbReference type="PANTHER" id="PTHR36361">
    <property type="entry name" value="PROTEIN APEM9"/>
    <property type="match status" value="1"/>
</dbReference>
<gene>
    <name evidence="3" type="ORF">M5K25_006167</name>
</gene>
<feature type="transmembrane region" description="Helical" evidence="2">
    <location>
        <begin position="282"/>
        <end position="302"/>
    </location>
</feature>
<dbReference type="EMBL" id="JANQDX010000006">
    <property type="protein sequence ID" value="KAL0922198.1"/>
    <property type="molecule type" value="Genomic_DNA"/>
</dbReference>
<proteinExistence type="predicted"/>
<evidence type="ECO:0000313" key="4">
    <source>
        <dbReference type="Proteomes" id="UP001552299"/>
    </source>
</evidence>
<feature type="compositionally biased region" description="Polar residues" evidence="1">
    <location>
        <begin position="221"/>
        <end position="239"/>
    </location>
</feature>
<evidence type="ECO:0000313" key="3">
    <source>
        <dbReference type="EMBL" id="KAL0922198.1"/>
    </source>
</evidence>
<keyword evidence="2" id="KW-1133">Transmembrane helix</keyword>
<evidence type="ECO:0000256" key="1">
    <source>
        <dbReference type="SAM" id="MobiDB-lite"/>
    </source>
</evidence>
<comment type="caution">
    <text evidence="3">The sequence shown here is derived from an EMBL/GenBank/DDBJ whole genome shotgun (WGS) entry which is preliminary data.</text>
</comment>
<keyword evidence="2" id="KW-0472">Membrane</keyword>